<dbReference type="AlphaFoldDB" id="A0A517NNM8"/>
<dbReference type="Pfam" id="PF01078">
    <property type="entry name" value="Mg_chelatase"/>
    <property type="match status" value="1"/>
</dbReference>
<dbReference type="EMBL" id="CP036526">
    <property type="protein sequence ID" value="QDT08703.1"/>
    <property type="molecule type" value="Genomic_DNA"/>
</dbReference>
<dbReference type="InterPro" id="IPR000523">
    <property type="entry name" value="Mg_chelatse_chII-like_cat_dom"/>
</dbReference>
<dbReference type="Proteomes" id="UP000319817">
    <property type="component" value="Chromosome"/>
</dbReference>
<proteinExistence type="predicted"/>
<feature type="domain" description="Magnesium chelatase ChlI-like catalytic" evidence="1">
    <location>
        <begin position="1"/>
        <end position="54"/>
    </location>
</feature>
<reference evidence="2 3" key="1">
    <citation type="submission" date="2019-02" db="EMBL/GenBank/DDBJ databases">
        <title>Deep-cultivation of Planctomycetes and their phenomic and genomic characterization uncovers novel biology.</title>
        <authorList>
            <person name="Wiegand S."/>
            <person name="Jogler M."/>
            <person name="Boedeker C."/>
            <person name="Pinto D."/>
            <person name="Vollmers J."/>
            <person name="Rivas-Marin E."/>
            <person name="Kohn T."/>
            <person name="Peeters S.H."/>
            <person name="Heuer A."/>
            <person name="Rast P."/>
            <person name="Oberbeckmann S."/>
            <person name="Bunk B."/>
            <person name="Jeske O."/>
            <person name="Meyerdierks A."/>
            <person name="Storesund J.E."/>
            <person name="Kallscheuer N."/>
            <person name="Luecker S."/>
            <person name="Lage O.M."/>
            <person name="Pohl T."/>
            <person name="Merkel B.J."/>
            <person name="Hornburger P."/>
            <person name="Mueller R.-W."/>
            <person name="Bruemmer F."/>
            <person name="Labrenz M."/>
            <person name="Spormann A.M."/>
            <person name="Op den Camp H."/>
            <person name="Overmann J."/>
            <person name="Amann R."/>
            <person name="Jetten M.S.M."/>
            <person name="Mascher T."/>
            <person name="Medema M.H."/>
            <person name="Devos D.P."/>
            <person name="Kaster A.-K."/>
            <person name="Ovreas L."/>
            <person name="Rohde M."/>
            <person name="Galperin M.Y."/>
            <person name="Jogler C."/>
        </authorList>
    </citation>
    <scope>NUCLEOTIDE SEQUENCE [LARGE SCALE GENOMIC DNA]</scope>
    <source>
        <strain evidence="2 3">K23_9</strain>
    </source>
</reference>
<accession>A0A517NNM8</accession>
<evidence type="ECO:0000259" key="1">
    <source>
        <dbReference type="Pfam" id="PF01078"/>
    </source>
</evidence>
<protein>
    <submittedName>
        <fullName evidence="2">Magnesium chelatase, subunit ChlI</fullName>
    </submittedName>
</protein>
<sequence length="123" mass="13790">MLATRMPAILPQLSSSESIETTRIYSALGQLPAGQPLLAKRSFRSPHHTNRDAGWSAVGARQGTAKFPRHAPAFCFWMNFPSSFTRHWEHAATARRFAAFPLLDSCLSERQTADRSDAVRLEY</sequence>
<dbReference type="GO" id="GO:0005524">
    <property type="term" value="F:ATP binding"/>
    <property type="evidence" value="ECO:0007669"/>
    <property type="project" value="InterPro"/>
</dbReference>
<evidence type="ECO:0000313" key="3">
    <source>
        <dbReference type="Proteomes" id="UP000319817"/>
    </source>
</evidence>
<gene>
    <name evidence="2" type="ORF">K239x_06440</name>
</gene>
<evidence type="ECO:0000313" key="2">
    <source>
        <dbReference type="EMBL" id="QDT08703.1"/>
    </source>
</evidence>
<keyword evidence="3" id="KW-1185">Reference proteome</keyword>
<organism evidence="2 3">
    <name type="scientific">Stieleria marina</name>
    <dbReference type="NCBI Taxonomy" id="1930275"/>
    <lineage>
        <taxon>Bacteria</taxon>
        <taxon>Pseudomonadati</taxon>
        <taxon>Planctomycetota</taxon>
        <taxon>Planctomycetia</taxon>
        <taxon>Pirellulales</taxon>
        <taxon>Pirellulaceae</taxon>
        <taxon>Stieleria</taxon>
    </lineage>
</organism>
<name>A0A517NNM8_9BACT</name>